<evidence type="ECO:0000256" key="4">
    <source>
        <dbReference type="PIRSR" id="PIRSR000137-2"/>
    </source>
</evidence>
<dbReference type="InterPro" id="IPR012132">
    <property type="entry name" value="GMC_OxRdtase"/>
</dbReference>
<gene>
    <name evidence="6" type="ORF">L227DRAFT_589638</name>
</gene>
<organism evidence="6 7">
    <name type="scientific">Lentinus tigrinus ALCF2SS1-6</name>
    <dbReference type="NCBI Taxonomy" id="1328759"/>
    <lineage>
        <taxon>Eukaryota</taxon>
        <taxon>Fungi</taxon>
        <taxon>Dikarya</taxon>
        <taxon>Basidiomycota</taxon>
        <taxon>Agaricomycotina</taxon>
        <taxon>Agaricomycetes</taxon>
        <taxon>Polyporales</taxon>
        <taxon>Polyporaceae</taxon>
        <taxon>Lentinus</taxon>
    </lineage>
</organism>
<dbReference type="EMBL" id="ML122352">
    <property type="protein sequence ID" value="RPD52561.1"/>
    <property type="molecule type" value="Genomic_DNA"/>
</dbReference>
<dbReference type="Gene3D" id="3.50.50.60">
    <property type="entry name" value="FAD/NAD(P)-binding domain"/>
    <property type="match status" value="1"/>
</dbReference>
<dbReference type="Pfam" id="PF05199">
    <property type="entry name" value="GMC_oxred_C"/>
    <property type="match status" value="1"/>
</dbReference>
<feature type="domain" description="Glucose-methanol-choline oxidoreductase N-terminal" evidence="5">
    <location>
        <begin position="295"/>
        <end position="309"/>
    </location>
</feature>
<dbReference type="SUPFAM" id="SSF54373">
    <property type="entry name" value="FAD-linked reductases, C-terminal domain"/>
    <property type="match status" value="1"/>
</dbReference>
<proteinExistence type="inferred from homology"/>
<feature type="binding site" evidence="4">
    <location>
        <position position="112"/>
    </location>
    <ligand>
        <name>FAD</name>
        <dbReference type="ChEBI" id="CHEBI:57692"/>
    </ligand>
</feature>
<dbReference type="OrthoDB" id="269227at2759"/>
<evidence type="ECO:0000313" key="7">
    <source>
        <dbReference type="Proteomes" id="UP000313359"/>
    </source>
</evidence>
<comment type="cofactor">
    <cofactor evidence="1 4">
        <name>FAD</name>
        <dbReference type="ChEBI" id="CHEBI:57692"/>
    </cofactor>
</comment>
<dbReference type="InterPro" id="IPR036188">
    <property type="entry name" value="FAD/NAD-bd_sf"/>
</dbReference>
<keyword evidence="4" id="KW-0285">Flavoprotein</keyword>
<dbReference type="PANTHER" id="PTHR11552">
    <property type="entry name" value="GLUCOSE-METHANOL-CHOLINE GMC OXIDOREDUCTASE"/>
    <property type="match status" value="1"/>
</dbReference>
<dbReference type="GO" id="GO:0050660">
    <property type="term" value="F:flavin adenine dinucleotide binding"/>
    <property type="evidence" value="ECO:0007669"/>
    <property type="project" value="InterPro"/>
</dbReference>
<evidence type="ECO:0000256" key="1">
    <source>
        <dbReference type="ARBA" id="ARBA00001974"/>
    </source>
</evidence>
<dbReference type="Pfam" id="PF00732">
    <property type="entry name" value="GMC_oxred_N"/>
    <property type="match status" value="1"/>
</dbReference>
<dbReference type="InterPro" id="IPR007867">
    <property type="entry name" value="GMC_OxRtase_C"/>
</dbReference>
<dbReference type="PIRSF" id="PIRSF000137">
    <property type="entry name" value="Alcohol_oxidase"/>
    <property type="match status" value="1"/>
</dbReference>
<protein>
    <submittedName>
        <fullName evidence="6">Alcohol oxidase</fullName>
    </submittedName>
</protein>
<dbReference type="STRING" id="1328759.A0A5C2RN32"/>
<accession>A0A5C2RN32</accession>
<dbReference type="PANTHER" id="PTHR11552:SF219">
    <property type="entry name" value="GLUCOSE-METHANOL-CHOLINE OXIDOREDUCTASE N-TERMINAL DOMAIN-CONTAINING PROTEIN"/>
    <property type="match status" value="1"/>
</dbReference>
<name>A0A5C2RN32_9APHY</name>
<evidence type="ECO:0000313" key="6">
    <source>
        <dbReference type="EMBL" id="RPD52561.1"/>
    </source>
</evidence>
<comment type="similarity">
    <text evidence="2">Belongs to the GMC oxidoreductase family.</text>
</comment>
<reference evidence="6" key="1">
    <citation type="journal article" date="2018" name="Genome Biol. Evol.">
        <title>Genomics and development of Lentinus tigrinus, a white-rot wood-decaying mushroom with dimorphic fruiting bodies.</title>
        <authorList>
            <person name="Wu B."/>
            <person name="Xu Z."/>
            <person name="Knudson A."/>
            <person name="Carlson A."/>
            <person name="Chen N."/>
            <person name="Kovaka S."/>
            <person name="LaButti K."/>
            <person name="Lipzen A."/>
            <person name="Pennachio C."/>
            <person name="Riley R."/>
            <person name="Schakwitz W."/>
            <person name="Umezawa K."/>
            <person name="Ohm R.A."/>
            <person name="Grigoriev I.V."/>
            <person name="Nagy L.G."/>
            <person name="Gibbons J."/>
            <person name="Hibbett D."/>
        </authorList>
    </citation>
    <scope>NUCLEOTIDE SEQUENCE [LARGE SCALE GENOMIC DNA]</scope>
    <source>
        <strain evidence="6">ALCF2SS1-6</strain>
    </source>
</reference>
<evidence type="ECO:0000256" key="2">
    <source>
        <dbReference type="ARBA" id="ARBA00010790"/>
    </source>
</evidence>
<keyword evidence="7" id="KW-1185">Reference proteome</keyword>
<feature type="active site" description="Proton acceptor" evidence="3">
    <location>
        <position position="572"/>
    </location>
</feature>
<dbReference type="PROSITE" id="PS00624">
    <property type="entry name" value="GMC_OXRED_2"/>
    <property type="match status" value="1"/>
</dbReference>
<sequence length="599" mass="65783">MTGFPEVLPEEVGTPIPVSPSIPIDTYTYDYIVVGGGTAGCVLASRLSEDGDVSVLLLEQGPVADTWASRVPLLSGNMFAKDSLAARWWSLPLKNADNRFLEIIRGEALGGTSRINGMLYTRGSPGDYNQWKALGHDGWAYSDLERYFVKSEKARSHPSAPFRGKTGMWENGQFKDIPYKTTAYVDHAVELLGIERVPDLNSPDAPAACTGIVDIVQDSEYHRHSTYRAFLHPTLAQDRRKHLKICPNSIVSRLELERAGESLYATGVYFEATNSRKAGYRYLARAREEVVLCAGALGSPQILMMSGIGPQAHLLDKGIPVHQDMPAVGGHLSDHMGVPVAFEVPLSDSLHHLEESPLKAVMELARYILSGQGAFSRPFQNSSTFVPSRLLDDSGSIANKDPRRLDASLPENRPDIELMHIAHDCGDYDVSGKGVYTMLVTLIRPKSEGSVRLATSNPRARPDVDLGFLSDPSDYAPLRKGIRLALRIGEEVRKQGYPLMDLKVPDGTSDEDINRFIREHLRTCFHYTSTCRMGKETHGERPSVVDTELKVHGVRGLRVCDTSVFPEIIGSHIMAPAVMVAEKCADTMKGVTTSAERAG</sequence>
<keyword evidence="4" id="KW-0274">FAD</keyword>
<dbReference type="AlphaFoldDB" id="A0A5C2RN32"/>
<evidence type="ECO:0000259" key="5">
    <source>
        <dbReference type="PROSITE" id="PS00624"/>
    </source>
</evidence>
<dbReference type="InterPro" id="IPR000172">
    <property type="entry name" value="GMC_OxRdtase_N"/>
</dbReference>
<feature type="binding site" evidence="4">
    <location>
        <position position="251"/>
    </location>
    <ligand>
        <name>FAD</name>
        <dbReference type="ChEBI" id="CHEBI:57692"/>
    </ligand>
</feature>
<dbReference type="Gene3D" id="3.30.560.10">
    <property type="entry name" value="Glucose Oxidase, domain 3"/>
    <property type="match status" value="1"/>
</dbReference>
<dbReference type="GO" id="GO:0016614">
    <property type="term" value="F:oxidoreductase activity, acting on CH-OH group of donors"/>
    <property type="evidence" value="ECO:0007669"/>
    <property type="project" value="InterPro"/>
</dbReference>
<dbReference type="Proteomes" id="UP000313359">
    <property type="component" value="Unassembled WGS sequence"/>
</dbReference>
<dbReference type="SUPFAM" id="SSF51905">
    <property type="entry name" value="FAD/NAD(P)-binding domain"/>
    <property type="match status" value="1"/>
</dbReference>
<feature type="active site" description="Proton donor" evidence="3">
    <location>
        <position position="526"/>
    </location>
</feature>
<evidence type="ECO:0000256" key="3">
    <source>
        <dbReference type="PIRSR" id="PIRSR000137-1"/>
    </source>
</evidence>